<dbReference type="EMBL" id="FNHB01000001">
    <property type="protein sequence ID" value="SDL92263.1"/>
    <property type="molecule type" value="Genomic_DNA"/>
</dbReference>
<dbReference type="PANTHER" id="PTHR40448:SF1">
    <property type="entry name" value="TWO-COMPONENT SENSOR HISTIDINE KINASE"/>
    <property type="match status" value="1"/>
</dbReference>
<dbReference type="InterPro" id="IPR016120">
    <property type="entry name" value="Sig_transdc_His_kin_SpoOB"/>
</dbReference>
<dbReference type="InterPro" id="IPR005467">
    <property type="entry name" value="His_kinase_dom"/>
</dbReference>
<dbReference type="GO" id="GO:0042802">
    <property type="term" value="F:identical protein binding"/>
    <property type="evidence" value="ECO:0007669"/>
    <property type="project" value="TreeGrafter"/>
</dbReference>
<keyword evidence="3 7" id="KW-0418">Kinase</keyword>
<accession>A0A1G9P136</accession>
<evidence type="ECO:0000259" key="6">
    <source>
        <dbReference type="PROSITE" id="PS50109"/>
    </source>
</evidence>
<evidence type="ECO:0000256" key="3">
    <source>
        <dbReference type="ARBA" id="ARBA00022777"/>
    </source>
</evidence>
<keyword evidence="2" id="KW-0808">Transferase</keyword>
<keyword evidence="5" id="KW-0472">Membrane</keyword>
<keyword evidence="1" id="KW-0597">Phosphoprotein</keyword>
<feature type="transmembrane region" description="Helical" evidence="5">
    <location>
        <begin position="6"/>
        <end position="28"/>
    </location>
</feature>
<dbReference type="SUPFAM" id="SSF55890">
    <property type="entry name" value="Sporulation response regulatory protein Spo0B"/>
    <property type="match status" value="1"/>
</dbReference>
<gene>
    <name evidence="7" type="ORF">SAMN04488502_1011187</name>
</gene>
<evidence type="ECO:0000256" key="5">
    <source>
        <dbReference type="SAM" id="Phobius"/>
    </source>
</evidence>
<evidence type="ECO:0000256" key="1">
    <source>
        <dbReference type="ARBA" id="ARBA00022553"/>
    </source>
</evidence>
<sequence length="336" mass="38004">MLQGNVLMIFINSFLEAMLILMIAICPFPRLAENPETIQSNIFIPVFGLLFSQSVIIVFFFCQYIVRFRELFAPDYFYLYFIIVNILLPVFTITVINRLVLQLKHQIESQTQLDTLGKVKELLLTMREQRHNFRQELQVVYGLLEVEEFQAAQDYLKKSVSEVTAASEMIKTDNLGITALLYAKTGLADARKINLHVTVQTSLRKLSMDTRDINLVLGNLIDNALEAAQECSAPERIVEVFILQNAKDYIFEVRNLGATILPDISGKIFQAGFSTKGKERGLGLYSIKKLVYKYHGNIQVTSDRNGTCFRITIPAEQAGLQAGTVSHIKSGKKSSY</sequence>
<dbReference type="SMART" id="SM00387">
    <property type="entry name" value="HATPase_c"/>
    <property type="match status" value="1"/>
</dbReference>
<dbReference type="GO" id="GO:0000155">
    <property type="term" value="F:phosphorelay sensor kinase activity"/>
    <property type="evidence" value="ECO:0007669"/>
    <property type="project" value="InterPro"/>
</dbReference>
<keyword evidence="4" id="KW-0902">Two-component regulatory system</keyword>
<feature type="transmembrane region" description="Helical" evidence="5">
    <location>
        <begin position="78"/>
        <end position="100"/>
    </location>
</feature>
<dbReference type="InterPro" id="IPR039506">
    <property type="entry name" value="SPOB_a"/>
</dbReference>
<dbReference type="PANTHER" id="PTHR40448">
    <property type="entry name" value="TWO-COMPONENT SENSOR HISTIDINE KINASE"/>
    <property type="match status" value="1"/>
</dbReference>
<dbReference type="RefSeq" id="WP_092069534.1">
    <property type="nucleotide sequence ID" value="NZ_FNHB01000001.1"/>
</dbReference>
<evidence type="ECO:0000313" key="7">
    <source>
        <dbReference type="EMBL" id="SDL92263.1"/>
    </source>
</evidence>
<proteinExistence type="predicted"/>
<keyword evidence="8" id="KW-1185">Reference proteome</keyword>
<dbReference type="Gene3D" id="3.30.565.10">
    <property type="entry name" value="Histidine kinase-like ATPase, C-terminal domain"/>
    <property type="match status" value="1"/>
</dbReference>
<dbReference type="Proteomes" id="UP000214880">
    <property type="component" value="Unassembled WGS sequence"/>
</dbReference>
<dbReference type="PROSITE" id="PS50109">
    <property type="entry name" value="HIS_KIN"/>
    <property type="match status" value="1"/>
</dbReference>
<organism evidence="7 8">
    <name type="scientific">Dendrosporobacter quercicolus</name>
    <dbReference type="NCBI Taxonomy" id="146817"/>
    <lineage>
        <taxon>Bacteria</taxon>
        <taxon>Bacillati</taxon>
        <taxon>Bacillota</taxon>
        <taxon>Negativicutes</taxon>
        <taxon>Selenomonadales</taxon>
        <taxon>Sporomusaceae</taxon>
        <taxon>Dendrosporobacter</taxon>
    </lineage>
</organism>
<dbReference type="OrthoDB" id="1677679at2"/>
<dbReference type="Pfam" id="PF02518">
    <property type="entry name" value="HATPase_c"/>
    <property type="match status" value="1"/>
</dbReference>
<evidence type="ECO:0000313" key="8">
    <source>
        <dbReference type="Proteomes" id="UP000214880"/>
    </source>
</evidence>
<reference evidence="7 8" key="1">
    <citation type="submission" date="2016-10" db="EMBL/GenBank/DDBJ databases">
        <authorList>
            <person name="de Groot N.N."/>
        </authorList>
    </citation>
    <scope>NUCLEOTIDE SEQUENCE [LARGE SCALE GENOMIC DNA]</scope>
    <source>
        <strain evidence="7 8">DSM 1736</strain>
    </source>
</reference>
<name>A0A1G9P136_9FIRM</name>
<dbReference type="Gene3D" id="1.10.287.130">
    <property type="match status" value="1"/>
</dbReference>
<dbReference type="SUPFAM" id="SSF55874">
    <property type="entry name" value="ATPase domain of HSP90 chaperone/DNA topoisomerase II/histidine kinase"/>
    <property type="match status" value="1"/>
</dbReference>
<evidence type="ECO:0000256" key="2">
    <source>
        <dbReference type="ARBA" id="ARBA00022679"/>
    </source>
</evidence>
<dbReference type="InterPro" id="IPR036890">
    <property type="entry name" value="HATPase_C_sf"/>
</dbReference>
<dbReference type="InterPro" id="IPR003594">
    <property type="entry name" value="HATPase_dom"/>
</dbReference>
<dbReference type="Pfam" id="PF14689">
    <property type="entry name" value="SPOB_a"/>
    <property type="match status" value="1"/>
</dbReference>
<feature type="domain" description="Histidine kinase" evidence="6">
    <location>
        <begin position="128"/>
        <end position="317"/>
    </location>
</feature>
<evidence type="ECO:0000256" key="4">
    <source>
        <dbReference type="ARBA" id="ARBA00023012"/>
    </source>
</evidence>
<protein>
    <submittedName>
        <fullName evidence="7">Sensor_kinase_SpoOB-type, alpha-helical domain</fullName>
    </submittedName>
</protein>
<dbReference type="STRING" id="146817.SAMN04488502_1011187"/>
<dbReference type="AlphaFoldDB" id="A0A1G9P136"/>
<keyword evidence="5" id="KW-1133">Transmembrane helix</keyword>
<keyword evidence="5" id="KW-0812">Transmembrane</keyword>
<feature type="transmembrane region" description="Helical" evidence="5">
    <location>
        <begin position="40"/>
        <end position="66"/>
    </location>
</feature>